<keyword evidence="7 9" id="KW-0482">Metalloprotease</keyword>
<reference evidence="12 13" key="1">
    <citation type="submission" date="2018-11" db="EMBL/GenBank/DDBJ databases">
        <title>Aureibaculum marinum gen. nov., sp. nov., a member of the family Flavobacteriaceae isolated from the Bohai Sea.</title>
        <authorList>
            <person name="Ji X."/>
        </authorList>
    </citation>
    <scope>NUCLEOTIDE SEQUENCE [LARGE SCALE GENOMIC DNA]</scope>
    <source>
        <strain evidence="12 13">BH-SD17</strain>
    </source>
</reference>
<feature type="active site" description="Proton donor/acceptor" evidence="9">
    <location>
        <position position="211"/>
    </location>
</feature>
<keyword evidence="6 9" id="KW-0224">Dipeptidase</keyword>
<evidence type="ECO:0000256" key="11">
    <source>
        <dbReference type="SAM" id="SignalP"/>
    </source>
</evidence>
<gene>
    <name evidence="12" type="ORF">EGM88_06810</name>
</gene>
<protein>
    <recommendedName>
        <fullName evidence="9 10">D-alanyl-D-alanine dipeptidase</fullName>
        <shortName evidence="9 10">D-Ala-D-Ala dipeptidase</shortName>
        <ecNumber evidence="9 10">3.4.13.22</ecNumber>
    </recommendedName>
</protein>
<dbReference type="EC" id="3.4.13.22" evidence="9 10"/>
<name>A0A3N4NV48_9FLAO</name>
<organism evidence="12 13">
    <name type="scientific">Aureibaculum marinum</name>
    <dbReference type="NCBI Taxonomy" id="2487930"/>
    <lineage>
        <taxon>Bacteria</taxon>
        <taxon>Pseudomonadati</taxon>
        <taxon>Bacteroidota</taxon>
        <taxon>Flavobacteriia</taxon>
        <taxon>Flavobacteriales</taxon>
        <taxon>Flavobacteriaceae</taxon>
        <taxon>Aureibaculum</taxon>
    </lineage>
</organism>
<keyword evidence="3 9" id="KW-0479">Metal-binding</keyword>
<keyword evidence="4 9" id="KW-0378">Hydrolase</keyword>
<dbReference type="GO" id="GO:0006508">
    <property type="term" value="P:proteolysis"/>
    <property type="evidence" value="ECO:0007669"/>
    <property type="project" value="UniProtKB-KW"/>
</dbReference>
<dbReference type="HAMAP" id="MF_01924">
    <property type="entry name" value="A_A_dipeptidase"/>
    <property type="match status" value="1"/>
</dbReference>
<comment type="caution">
    <text evidence="12">The sequence shown here is derived from an EMBL/GenBank/DDBJ whole genome shotgun (WGS) entry which is preliminary data.</text>
</comment>
<dbReference type="PANTHER" id="PTHR43126">
    <property type="entry name" value="D-ALANYL-D-ALANINE DIPEPTIDASE"/>
    <property type="match status" value="1"/>
</dbReference>
<dbReference type="InterPro" id="IPR000755">
    <property type="entry name" value="A_A_dipeptidase"/>
</dbReference>
<feature type="binding site" evidence="9">
    <location>
        <position position="153"/>
    </location>
    <ligand>
        <name>Zn(2+)</name>
        <dbReference type="ChEBI" id="CHEBI:29105"/>
        <note>catalytic</note>
    </ligand>
</feature>
<dbReference type="CDD" id="cd14817">
    <property type="entry name" value="D-Ala-D-Ala_dipeptidase_VanX"/>
    <property type="match status" value="1"/>
</dbReference>
<comment type="function">
    <text evidence="9 10">Catalyzes hydrolysis of the D-alanyl-D-alanine dipeptide.</text>
</comment>
<dbReference type="Proteomes" id="UP000270856">
    <property type="component" value="Unassembled WGS sequence"/>
</dbReference>
<dbReference type="InterPro" id="IPR009045">
    <property type="entry name" value="Zn_M74/Hedgehog-like"/>
</dbReference>
<evidence type="ECO:0000256" key="6">
    <source>
        <dbReference type="ARBA" id="ARBA00022997"/>
    </source>
</evidence>
<evidence type="ECO:0000256" key="10">
    <source>
        <dbReference type="PIRNR" id="PIRNR026671"/>
    </source>
</evidence>
<evidence type="ECO:0000256" key="5">
    <source>
        <dbReference type="ARBA" id="ARBA00022833"/>
    </source>
</evidence>
<keyword evidence="5 9" id="KW-0862">Zinc</keyword>
<comment type="cofactor">
    <cofactor evidence="9">
        <name>Zn(2+)</name>
        <dbReference type="ChEBI" id="CHEBI:29105"/>
    </cofactor>
    <text evidence="9">Binds 1 zinc ion per subunit.</text>
</comment>
<dbReference type="GO" id="GO:0071555">
    <property type="term" value="P:cell wall organization"/>
    <property type="evidence" value="ECO:0007669"/>
    <property type="project" value="UniProtKB-KW"/>
</dbReference>
<evidence type="ECO:0000256" key="2">
    <source>
        <dbReference type="ARBA" id="ARBA00022670"/>
    </source>
</evidence>
<feature type="chain" id="PRO_5017996510" description="D-alanyl-D-alanine dipeptidase" evidence="11">
    <location>
        <begin position="25"/>
        <end position="232"/>
    </location>
</feature>
<dbReference type="SUPFAM" id="SSF55166">
    <property type="entry name" value="Hedgehog/DD-peptidase"/>
    <property type="match status" value="1"/>
</dbReference>
<feature type="binding site" evidence="9">
    <location>
        <position position="214"/>
    </location>
    <ligand>
        <name>Zn(2+)</name>
        <dbReference type="ChEBI" id="CHEBI:29105"/>
        <note>catalytic</note>
    </ligand>
</feature>
<evidence type="ECO:0000256" key="9">
    <source>
        <dbReference type="HAMAP-Rule" id="MF_01924"/>
    </source>
</evidence>
<evidence type="ECO:0000313" key="12">
    <source>
        <dbReference type="EMBL" id="RPD98198.1"/>
    </source>
</evidence>
<keyword evidence="13" id="KW-1185">Reference proteome</keyword>
<dbReference type="EMBL" id="RPFJ01000007">
    <property type="protein sequence ID" value="RPD98198.1"/>
    <property type="molecule type" value="Genomic_DNA"/>
</dbReference>
<dbReference type="OrthoDB" id="9801430at2"/>
<evidence type="ECO:0000256" key="7">
    <source>
        <dbReference type="ARBA" id="ARBA00023049"/>
    </source>
</evidence>
<comment type="catalytic activity">
    <reaction evidence="1 9 10">
        <text>D-alanyl-D-alanine + H2O = 2 D-alanine</text>
        <dbReference type="Rhea" id="RHEA:20661"/>
        <dbReference type="ChEBI" id="CHEBI:15377"/>
        <dbReference type="ChEBI" id="CHEBI:57416"/>
        <dbReference type="ChEBI" id="CHEBI:57822"/>
        <dbReference type="EC" id="3.4.13.22"/>
    </reaction>
</comment>
<accession>A0A3N4NV48</accession>
<evidence type="ECO:0000256" key="1">
    <source>
        <dbReference type="ARBA" id="ARBA00001362"/>
    </source>
</evidence>
<evidence type="ECO:0000313" key="13">
    <source>
        <dbReference type="Proteomes" id="UP000270856"/>
    </source>
</evidence>
<dbReference type="GO" id="GO:0160237">
    <property type="term" value="F:D-Ala-D-Ala dipeptidase activity"/>
    <property type="evidence" value="ECO:0007669"/>
    <property type="project" value="UniProtKB-EC"/>
</dbReference>
<keyword evidence="11" id="KW-0732">Signal</keyword>
<dbReference type="Gene3D" id="3.30.1380.10">
    <property type="match status" value="1"/>
</dbReference>
<comment type="similarity">
    <text evidence="9 10">Belongs to the peptidase M15D family.</text>
</comment>
<evidence type="ECO:0000256" key="4">
    <source>
        <dbReference type="ARBA" id="ARBA00022801"/>
    </source>
</evidence>
<dbReference type="GO" id="GO:0008237">
    <property type="term" value="F:metallopeptidase activity"/>
    <property type="evidence" value="ECO:0007669"/>
    <property type="project" value="UniProtKB-KW"/>
</dbReference>
<feature type="binding site" evidence="9">
    <location>
        <position position="146"/>
    </location>
    <ligand>
        <name>Zn(2+)</name>
        <dbReference type="ChEBI" id="CHEBI:29105"/>
        <note>catalytic</note>
    </ligand>
</feature>
<dbReference type="PIRSF" id="PIRSF026671">
    <property type="entry name" value="AA_dipeptidase"/>
    <property type="match status" value="1"/>
</dbReference>
<sequence>MKISYFIKLLSVLLLVSLSYKIQAQEKSGTLPDGFVYVKEIIPKLRTDLRYYSSNNFIGEPIDGYKKPKCILTKEAALALKNVQEEFEKLGFGLLIFDAYRPQRAVNQFVKWAQDSTDTRMKEQFYPNLDKKDLFKEQYIAAKSGHSRGSSVDLTIVSLKTGHILDLGSPFDLFDEKSATNYKNITKNQRSIRLMLQRRMVKHGFKPHEKEWWHFTLANEPYPDTYFDFSIE</sequence>
<dbReference type="PANTHER" id="PTHR43126:SF1">
    <property type="entry name" value="D-ALANYL-D-ALANINE DIPEPTIDASE"/>
    <property type="match status" value="1"/>
</dbReference>
<proteinExistence type="inferred from homology"/>
<dbReference type="GO" id="GO:0008270">
    <property type="term" value="F:zinc ion binding"/>
    <property type="evidence" value="ECO:0007669"/>
    <property type="project" value="UniProtKB-UniRule"/>
</dbReference>
<keyword evidence="8 10" id="KW-0961">Cell wall biogenesis/degradation</keyword>
<dbReference type="AlphaFoldDB" id="A0A3N4NV48"/>
<dbReference type="Pfam" id="PF01427">
    <property type="entry name" value="Peptidase_M15"/>
    <property type="match status" value="1"/>
</dbReference>
<feature type="site" description="Transition state stabilizer" evidence="9">
    <location>
        <position position="101"/>
    </location>
</feature>
<evidence type="ECO:0000256" key="8">
    <source>
        <dbReference type="ARBA" id="ARBA00023316"/>
    </source>
</evidence>
<keyword evidence="2 9" id="KW-0645">Protease</keyword>
<dbReference type="RefSeq" id="WP_123897231.1">
    <property type="nucleotide sequence ID" value="NZ_RPFJ01000007.1"/>
</dbReference>
<evidence type="ECO:0000256" key="3">
    <source>
        <dbReference type="ARBA" id="ARBA00022723"/>
    </source>
</evidence>
<feature type="signal peptide" evidence="11">
    <location>
        <begin position="1"/>
        <end position="24"/>
    </location>
</feature>